<accession>A0ABP8USJ3</accession>
<sequence length="92" mass="9804">MCSSGTMRSGRPSTSSAVQPNIRSAAGFHSRTVWSAPNAIIASAEEATAARIIASDELTRPIVPPAPRSYAKVSTNPHLRHRFWLGAVCTQS</sequence>
<name>A0ABP8USJ3_9ACTN</name>
<organism evidence="2 3">
    <name type="scientific">Actinoallomurus vinaceus</name>
    <dbReference type="NCBI Taxonomy" id="1080074"/>
    <lineage>
        <taxon>Bacteria</taxon>
        <taxon>Bacillati</taxon>
        <taxon>Actinomycetota</taxon>
        <taxon>Actinomycetes</taxon>
        <taxon>Streptosporangiales</taxon>
        <taxon>Thermomonosporaceae</taxon>
        <taxon>Actinoallomurus</taxon>
    </lineage>
</organism>
<reference evidence="3" key="1">
    <citation type="journal article" date="2019" name="Int. J. Syst. Evol. Microbiol.">
        <title>The Global Catalogue of Microorganisms (GCM) 10K type strain sequencing project: providing services to taxonomists for standard genome sequencing and annotation.</title>
        <authorList>
            <consortium name="The Broad Institute Genomics Platform"/>
            <consortium name="The Broad Institute Genome Sequencing Center for Infectious Disease"/>
            <person name="Wu L."/>
            <person name="Ma J."/>
        </authorList>
    </citation>
    <scope>NUCLEOTIDE SEQUENCE [LARGE SCALE GENOMIC DNA]</scope>
    <source>
        <strain evidence="3">JCM 17939</strain>
    </source>
</reference>
<evidence type="ECO:0000313" key="2">
    <source>
        <dbReference type="EMBL" id="GAA4637594.1"/>
    </source>
</evidence>
<dbReference type="Proteomes" id="UP001501442">
    <property type="component" value="Unassembled WGS sequence"/>
</dbReference>
<proteinExistence type="predicted"/>
<evidence type="ECO:0000313" key="3">
    <source>
        <dbReference type="Proteomes" id="UP001501442"/>
    </source>
</evidence>
<evidence type="ECO:0000256" key="1">
    <source>
        <dbReference type="SAM" id="MobiDB-lite"/>
    </source>
</evidence>
<keyword evidence="3" id="KW-1185">Reference proteome</keyword>
<comment type="caution">
    <text evidence="2">The sequence shown here is derived from an EMBL/GenBank/DDBJ whole genome shotgun (WGS) entry which is preliminary data.</text>
</comment>
<feature type="region of interest" description="Disordered" evidence="1">
    <location>
        <begin position="1"/>
        <end position="22"/>
    </location>
</feature>
<protein>
    <submittedName>
        <fullName evidence="2">Uncharacterized protein</fullName>
    </submittedName>
</protein>
<dbReference type="EMBL" id="BAABHK010000020">
    <property type="protein sequence ID" value="GAA4637594.1"/>
    <property type="molecule type" value="Genomic_DNA"/>
</dbReference>
<gene>
    <name evidence="2" type="ORF">GCM10023196_092010</name>
</gene>